<sequence length="254" mass="29333">MAKQYDDTTNRNSNNNIKRTGEHILTWIGVAIQALVAIMFLMIKPFIGNADFKEQIINETQKQGNQVSITEINNGMDALGSLFNFFTWGAFIPLILAIIGGILINKKPKLAGILLIIAGILAIATNWISLILWLIAGIMLLVRKPKHDMYGNGGYNDHYRRDHHDVNANNNAFILNEEEERQQQRYIKDHYSNKDQAVDNNNEKEHDTHVNDSNDDDYRDQRYSNHKTNKRSNDFIQDEARKLQEEKDNDPYKY</sequence>
<evidence type="ECO:0000313" key="6">
    <source>
        <dbReference type="Proteomes" id="UP000665944"/>
    </source>
</evidence>
<evidence type="ECO:0000256" key="1">
    <source>
        <dbReference type="SAM" id="MobiDB-lite"/>
    </source>
</evidence>
<keyword evidence="2" id="KW-1133">Transmembrane helix</keyword>
<reference evidence="4" key="1">
    <citation type="submission" date="2016-02" db="EMBL/GenBank/DDBJ databases">
        <title>Genomic sequence of a clinical Staphylococcus hominis isolate.</title>
        <authorList>
            <person name="McClure J.M."/>
            <person name="Zhang K."/>
        </authorList>
    </citation>
    <scope>NUCLEOTIDE SEQUENCE</scope>
    <source>
        <strain evidence="4">C34847</strain>
    </source>
</reference>
<dbReference type="RefSeq" id="WP_017175462.1">
    <property type="nucleotide sequence ID" value="NZ_CP014107.1"/>
</dbReference>
<dbReference type="Pfam" id="PF13273">
    <property type="entry name" value="DUF4064"/>
    <property type="match status" value="1"/>
</dbReference>
<reference evidence="5 6" key="2">
    <citation type="submission" date="2022-06" db="EMBL/GenBank/DDBJ databases">
        <title>Staphylococcus hominis ShoR14 genome sequence.</title>
        <authorList>
            <person name="Yeo C.C."/>
            <person name="Chew C.H."/>
            <person name="Che Hamzah A.M."/>
            <person name="Al-Trad E.I."/>
        </authorList>
    </citation>
    <scope>NUCLEOTIDE SEQUENCE [LARGE SCALE GENOMIC DNA]</scope>
    <source>
        <strain evidence="5 6">ShoR14</strain>
    </source>
</reference>
<dbReference type="Proteomes" id="UP000665944">
    <property type="component" value="Unassembled WGS sequence"/>
</dbReference>
<dbReference type="EMBL" id="JAGHKT020000005">
    <property type="protein sequence ID" value="MCM5672211.1"/>
    <property type="molecule type" value="Genomic_DNA"/>
</dbReference>
<dbReference type="EMBL" id="CP014567">
    <property type="protein sequence ID" value="AVI06434.1"/>
    <property type="molecule type" value="Genomic_DNA"/>
</dbReference>
<keyword evidence="2" id="KW-0812">Transmembrane</keyword>
<feature type="transmembrane region" description="Helical" evidence="2">
    <location>
        <begin position="110"/>
        <end position="142"/>
    </location>
</feature>
<gene>
    <name evidence="4" type="ORF">AZE34_06580</name>
    <name evidence="5" type="ORF">J7T32_005435</name>
</gene>
<feature type="transmembrane region" description="Helical" evidence="2">
    <location>
        <begin position="82"/>
        <end position="104"/>
    </location>
</feature>
<proteinExistence type="predicted"/>
<dbReference type="AlphaFoldDB" id="A0A3S7GVA4"/>
<name>A0A3S7GVA4_STAHO</name>
<evidence type="ECO:0000259" key="3">
    <source>
        <dbReference type="Pfam" id="PF13273"/>
    </source>
</evidence>
<feature type="region of interest" description="Disordered" evidence="1">
    <location>
        <begin position="192"/>
        <end position="254"/>
    </location>
</feature>
<feature type="compositionally biased region" description="Basic and acidic residues" evidence="1">
    <location>
        <begin position="238"/>
        <end position="254"/>
    </location>
</feature>
<evidence type="ECO:0000313" key="4">
    <source>
        <dbReference type="EMBL" id="AVI06434.1"/>
    </source>
</evidence>
<feature type="compositionally biased region" description="Basic and acidic residues" evidence="1">
    <location>
        <begin position="192"/>
        <end position="212"/>
    </location>
</feature>
<dbReference type="InterPro" id="IPR025273">
    <property type="entry name" value="DUF4064"/>
</dbReference>
<accession>A0A3S7GVA4</accession>
<evidence type="ECO:0000256" key="2">
    <source>
        <dbReference type="SAM" id="Phobius"/>
    </source>
</evidence>
<keyword evidence="2" id="KW-0472">Membrane</keyword>
<protein>
    <submittedName>
        <fullName evidence="5">DUF4064 domain-containing protein</fullName>
    </submittedName>
</protein>
<feature type="transmembrane region" description="Helical" evidence="2">
    <location>
        <begin position="24"/>
        <end position="43"/>
    </location>
</feature>
<keyword evidence="6" id="KW-1185">Reference proteome</keyword>
<organism evidence="4">
    <name type="scientific">Staphylococcus hominis</name>
    <dbReference type="NCBI Taxonomy" id="1290"/>
    <lineage>
        <taxon>Bacteria</taxon>
        <taxon>Bacillati</taxon>
        <taxon>Bacillota</taxon>
        <taxon>Bacilli</taxon>
        <taxon>Bacillales</taxon>
        <taxon>Staphylococcaceae</taxon>
        <taxon>Staphylococcus</taxon>
    </lineage>
</organism>
<evidence type="ECO:0000313" key="5">
    <source>
        <dbReference type="EMBL" id="MCM5672211.1"/>
    </source>
</evidence>
<feature type="domain" description="DUF4064" evidence="3">
    <location>
        <begin position="18"/>
        <end position="123"/>
    </location>
</feature>